<keyword evidence="3" id="KW-1185">Reference proteome</keyword>
<gene>
    <name evidence="2" type="ORF">RM446_01200</name>
</gene>
<dbReference type="InterPro" id="IPR002575">
    <property type="entry name" value="Aminoglycoside_PTrfase"/>
</dbReference>
<dbReference type="SUPFAM" id="SSF56112">
    <property type="entry name" value="Protein kinase-like (PK-like)"/>
    <property type="match status" value="1"/>
</dbReference>
<comment type="caution">
    <text evidence="2">The sequence shown here is derived from an EMBL/GenBank/DDBJ whole genome shotgun (WGS) entry which is preliminary data.</text>
</comment>
<dbReference type="PANTHER" id="PTHR21310:SF42">
    <property type="entry name" value="BIFUNCTIONAL AAC_APH"/>
    <property type="match status" value="1"/>
</dbReference>
<dbReference type="Gene3D" id="3.90.1200.10">
    <property type="match status" value="1"/>
</dbReference>
<dbReference type="Pfam" id="PF01636">
    <property type="entry name" value="APH"/>
    <property type="match status" value="1"/>
</dbReference>
<protein>
    <submittedName>
        <fullName evidence="2">Aminoglycoside phosphotransferase family protein</fullName>
        <ecNumber evidence="2">2.7.-.-</ecNumber>
    </submittedName>
</protein>
<keyword evidence="2" id="KW-0808">Transferase</keyword>
<dbReference type="CDD" id="cd05155">
    <property type="entry name" value="APH_ChoK_like_1"/>
    <property type="match status" value="1"/>
</dbReference>
<dbReference type="Proteomes" id="UP001183226">
    <property type="component" value="Unassembled WGS sequence"/>
</dbReference>
<evidence type="ECO:0000259" key="1">
    <source>
        <dbReference type="Pfam" id="PF01636"/>
    </source>
</evidence>
<dbReference type="InterPro" id="IPR011009">
    <property type="entry name" value="Kinase-like_dom_sf"/>
</dbReference>
<evidence type="ECO:0000313" key="3">
    <source>
        <dbReference type="Proteomes" id="UP001183226"/>
    </source>
</evidence>
<accession>A0ABU2KNF4</accession>
<organism evidence="2 3">
    <name type="scientific">Streptomonospora wellingtoniae</name>
    <dbReference type="NCBI Taxonomy" id="3075544"/>
    <lineage>
        <taxon>Bacteria</taxon>
        <taxon>Bacillati</taxon>
        <taxon>Actinomycetota</taxon>
        <taxon>Actinomycetes</taxon>
        <taxon>Streptosporangiales</taxon>
        <taxon>Nocardiopsidaceae</taxon>
        <taxon>Streptomonospora</taxon>
    </lineage>
</organism>
<dbReference type="RefSeq" id="WP_311543151.1">
    <property type="nucleotide sequence ID" value="NZ_JAVREK010000001.1"/>
</dbReference>
<sequence>MMQAKLHAGEPDIDDDLVRRMVAERFPRWAGFPVSRVESSGTENAMFRLGTDMAVRLPRREGAADAVCLEQRWLPYLAEHLPSAVPVPLGMGAPTAGFPWNWSVLRWLDGENPTVDGLARAGAEVGRGSAADSGAGAVDPVRLAEDLAAFITALRSVPTAGAPESDRGGPLAERDSETRAAIEALHDTIDTRAATAAWEAALRLPGPVGPSAWLHGDLSPGNVLVREGRLAAVIDFGGVGVGDPTADLVPAWNLLPAGAREPFRRAVGADRTAWQRAAAWALSIALIQLPYYRATNPPLAANSRHVIGEVLAERAAGA</sequence>
<dbReference type="GO" id="GO:0016740">
    <property type="term" value="F:transferase activity"/>
    <property type="evidence" value="ECO:0007669"/>
    <property type="project" value="UniProtKB-KW"/>
</dbReference>
<dbReference type="InterPro" id="IPR051678">
    <property type="entry name" value="AGP_Transferase"/>
</dbReference>
<proteinExistence type="predicted"/>
<reference evidence="3" key="1">
    <citation type="submission" date="2023-07" db="EMBL/GenBank/DDBJ databases">
        <title>30 novel species of actinomycetes from the DSMZ collection.</title>
        <authorList>
            <person name="Nouioui I."/>
        </authorList>
    </citation>
    <scope>NUCLEOTIDE SEQUENCE [LARGE SCALE GENOMIC DNA]</scope>
    <source>
        <strain evidence="3">DSM 45055</strain>
    </source>
</reference>
<dbReference type="Gene3D" id="3.30.200.20">
    <property type="entry name" value="Phosphorylase Kinase, domain 1"/>
    <property type="match status" value="1"/>
</dbReference>
<name>A0ABU2KNF4_9ACTN</name>
<dbReference type="EMBL" id="JAVREK010000001">
    <property type="protein sequence ID" value="MDT0300727.1"/>
    <property type="molecule type" value="Genomic_DNA"/>
</dbReference>
<dbReference type="EC" id="2.7.-.-" evidence="2"/>
<dbReference type="PANTHER" id="PTHR21310">
    <property type="entry name" value="AMINOGLYCOSIDE PHOSPHOTRANSFERASE-RELATED-RELATED"/>
    <property type="match status" value="1"/>
</dbReference>
<feature type="domain" description="Aminoglycoside phosphotransferase" evidence="1">
    <location>
        <begin position="39"/>
        <end position="280"/>
    </location>
</feature>
<evidence type="ECO:0000313" key="2">
    <source>
        <dbReference type="EMBL" id="MDT0300727.1"/>
    </source>
</evidence>